<proteinExistence type="predicted"/>
<dbReference type="AlphaFoldDB" id="A0A521F9G1"/>
<dbReference type="SUPFAM" id="SSF48208">
    <property type="entry name" value="Six-hairpin glycosidases"/>
    <property type="match status" value="1"/>
</dbReference>
<dbReference type="PANTHER" id="PTHR31084">
    <property type="entry name" value="ALPHA-L-FUCOSIDASE 2"/>
    <property type="match status" value="1"/>
</dbReference>
<dbReference type="GO" id="GO:0005975">
    <property type="term" value="P:carbohydrate metabolic process"/>
    <property type="evidence" value="ECO:0007669"/>
    <property type="project" value="InterPro"/>
</dbReference>
<name>A0A521F9G1_9FLAO</name>
<dbReference type="PANTHER" id="PTHR31084:SF0">
    <property type="entry name" value="ALPHA-L-FUCOSIDASE 2"/>
    <property type="match status" value="1"/>
</dbReference>
<organism evidence="5 6">
    <name type="scientific">Flavobacterium resistens</name>
    <dbReference type="NCBI Taxonomy" id="443612"/>
    <lineage>
        <taxon>Bacteria</taxon>
        <taxon>Pseudomonadati</taxon>
        <taxon>Bacteroidota</taxon>
        <taxon>Flavobacteriia</taxon>
        <taxon>Flavobacteriales</taxon>
        <taxon>Flavobacteriaceae</taxon>
        <taxon>Flavobacterium</taxon>
    </lineage>
</organism>
<dbReference type="InterPro" id="IPR012341">
    <property type="entry name" value="6hp_glycosidase-like_sf"/>
</dbReference>
<feature type="domain" description="Alpha fucosidase A-like C-terminal" evidence="3">
    <location>
        <begin position="695"/>
        <end position="779"/>
    </location>
</feature>
<feature type="domain" description="Glycosyl hydrolase family 95 catalytic" evidence="4">
    <location>
        <begin position="289"/>
        <end position="693"/>
    </location>
</feature>
<dbReference type="Gene3D" id="1.50.10.10">
    <property type="match status" value="1"/>
</dbReference>
<sequence>MMKKSLSTILILLGISLAAQQKDDLKLWYKNPSGTVWENALPIGNGFQGAMVYGNVEKEIFQLNEASVWSGSPNRNDNPDAKNALSEIRRLIFQKEYKKAEKRINENIITKKSHGQMFQPVGNLELDFLNHQNFTDYYRELDIENAVIKTVYKIQGVTYTREAFMSFPDRVLVIKLSADKPGKLSFTAAFTSEHKKQEIKVENNNELSLSGTTSDHEGIDGKVNFNALAKFKVNGGGIKSIGNSIKIEGADSVLIYVSIASNFINYDDISGNEKELAKSFLNKAFDKEYNNMKKAHIAYYQKYFKRVKLDFGTTEASKLPTNERLANFRNVSDPSFVTLYFQYGRYLLISSSQLGGQPANLQGIWNHSMNPAWDSKYTININTEMNYWPSEKTNLSEMHEPLLKMIQELAQTGKETAKVMYGARGWMAHHNTDIWRINGAVDGATWGVWNAGGGWLSQHLWEHYLYTGDKDYLQSVYETLKGAADFYADFLVKDPESGWLVVVPANSPENAPAAHQGSSVTAGSTMDNQIVFDVFSTAIKASETLGKDKQYIDSLKTLRNMLPPMQIGKYNQLQEWMDDVDDPKDNHRHISHLYGLYPSNQISAYKTPELFAAAKNTLLQRGDISTGWSMGWKVNWWAKMQDGNHAYSLIQNQLTPLGVNTGGGGTYNNLFDAHPPFQIDGNFGCTSGIAEMLMQSSDEAIHLLPALPDALKEYGEIAGLKARGGFEIKDMKWKNGKLVAVSIQSNLGGNLRLRTPNQIIPKNKMDFKTASGGNSNVFYETDAIKKPMMAKESTIRPLNIQPTYLYDVATEKGKIYHFSIKE</sequence>
<evidence type="ECO:0000259" key="2">
    <source>
        <dbReference type="Pfam" id="PF14498"/>
    </source>
</evidence>
<dbReference type="Pfam" id="PF22124">
    <property type="entry name" value="Glyco_hydro_95_cat"/>
    <property type="match status" value="1"/>
</dbReference>
<evidence type="ECO:0000259" key="3">
    <source>
        <dbReference type="Pfam" id="PF21307"/>
    </source>
</evidence>
<keyword evidence="1" id="KW-0732">Signal</keyword>
<dbReference type="InterPro" id="IPR054363">
    <property type="entry name" value="GH95_cat"/>
</dbReference>
<dbReference type="EMBL" id="FXTA01000007">
    <property type="protein sequence ID" value="SMO92766.1"/>
    <property type="molecule type" value="Genomic_DNA"/>
</dbReference>
<dbReference type="Pfam" id="PF21307">
    <property type="entry name" value="Glyco_hydro_95_C"/>
    <property type="match status" value="1"/>
</dbReference>
<dbReference type="InterPro" id="IPR049053">
    <property type="entry name" value="AFCA-like_C"/>
</dbReference>
<protein>
    <submittedName>
        <fullName evidence="5">Alpha-L-fucosidase 2</fullName>
    </submittedName>
</protein>
<evidence type="ECO:0000313" key="5">
    <source>
        <dbReference type="EMBL" id="SMO92766.1"/>
    </source>
</evidence>
<dbReference type="Pfam" id="PF14498">
    <property type="entry name" value="Glyco_hyd_65N_2"/>
    <property type="match status" value="1"/>
</dbReference>
<dbReference type="InterPro" id="IPR016518">
    <property type="entry name" value="Alpha-L-fucosidase"/>
</dbReference>
<dbReference type="GO" id="GO:0004560">
    <property type="term" value="F:alpha-L-fucosidase activity"/>
    <property type="evidence" value="ECO:0007669"/>
    <property type="project" value="InterPro"/>
</dbReference>
<dbReference type="InterPro" id="IPR008928">
    <property type="entry name" value="6-hairpin_glycosidase_sf"/>
</dbReference>
<evidence type="ECO:0000313" key="6">
    <source>
        <dbReference type="Proteomes" id="UP000317289"/>
    </source>
</evidence>
<evidence type="ECO:0000259" key="4">
    <source>
        <dbReference type="Pfam" id="PF22124"/>
    </source>
</evidence>
<dbReference type="RefSeq" id="WP_244290019.1">
    <property type="nucleotide sequence ID" value="NZ_FXTA01000007.1"/>
</dbReference>
<dbReference type="InterPro" id="IPR027414">
    <property type="entry name" value="GH95_N_dom"/>
</dbReference>
<feature type="domain" description="Glycosyl hydrolase family 95 N-terminal" evidence="2">
    <location>
        <begin position="27"/>
        <end position="265"/>
    </location>
</feature>
<dbReference type="Proteomes" id="UP000317289">
    <property type="component" value="Unassembled WGS sequence"/>
</dbReference>
<accession>A0A521F9G1</accession>
<evidence type="ECO:0000256" key="1">
    <source>
        <dbReference type="SAM" id="SignalP"/>
    </source>
</evidence>
<feature type="signal peptide" evidence="1">
    <location>
        <begin position="1"/>
        <end position="21"/>
    </location>
</feature>
<reference evidence="5 6" key="1">
    <citation type="submission" date="2017-05" db="EMBL/GenBank/DDBJ databases">
        <authorList>
            <person name="Varghese N."/>
            <person name="Submissions S."/>
        </authorList>
    </citation>
    <scope>NUCLEOTIDE SEQUENCE [LARGE SCALE GENOMIC DNA]</scope>
    <source>
        <strain evidence="5 6">DSM 19382</strain>
    </source>
</reference>
<gene>
    <name evidence="5" type="ORF">SAMN06265349_10783</name>
</gene>
<dbReference type="PIRSF" id="PIRSF007663">
    <property type="entry name" value="UCP007663"/>
    <property type="match status" value="1"/>
</dbReference>
<feature type="chain" id="PRO_5022231907" evidence="1">
    <location>
        <begin position="22"/>
        <end position="822"/>
    </location>
</feature>
<dbReference type="FunFam" id="1.50.10.10:FF:000028">
    <property type="entry name" value="Alpha-L-fucosidase 2"/>
    <property type="match status" value="1"/>
</dbReference>